<dbReference type="Gene3D" id="3.30.450.40">
    <property type="match status" value="2"/>
</dbReference>
<organism evidence="6 7">
    <name type="scientific">Janibacter alittae</name>
    <dbReference type="NCBI Taxonomy" id="3115209"/>
    <lineage>
        <taxon>Bacteria</taxon>
        <taxon>Bacillati</taxon>
        <taxon>Actinomycetota</taxon>
        <taxon>Actinomycetes</taxon>
        <taxon>Micrococcales</taxon>
        <taxon>Intrasporangiaceae</taxon>
        <taxon>Janibacter</taxon>
    </lineage>
</organism>
<dbReference type="PANTHER" id="PTHR30136:SF24">
    <property type="entry name" value="HTH-TYPE TRANSCRIPTIONAL REPRESSOR ALLR"/>
    <property type="match status" value="1"/>
</dbReference>
<dbReference type="InterPro" id="IPR029016">
    <property type="entry name" value="GAF-like_dom_sf"/>
</dbReference>
<dbReference type="RefSeq" id="WP_338751727.1">
    <property type="nucleotide sequence ID" value="NZ_CP144913.1"/>
</dbReference>
<evidence type="ECO:0000256" key="3">
    <source>
        <dbReference type="ARBA" id="ARBA00023163"/>
    </source>
</evidence>
<evidence type="ECO:0000259" key="4">
    <source>
        <dbReference type="PROSITE" id="PS51077"/>
    </source>
</evidence>
<dbReference type="PROSITE" id="PS51077">
    <property type="entry name" value="HTH_ICLR"/>
    <property type="match status" value="1"/>
</dbReference>
<dbReference type="PROSITE" id="PS51078">
    <property type="entry name" value="ICLR_ED"/>
    <property type="match status" value="1"/>
</dbReference>
<dbReference type="SUPFAM" id="SSF55781">
    <property type="entry name" value="GAF domain-like"/>
    <property type="match status" value="1"/>
</dbReference>
<dbReference type="PANTHER" id="PTHR30136">
    <property type="entry name" value="HELIX-TURN-HELIX TRANSCRIPTIONAL REGULATOR, ICLR FAMILY"/>
    <property type="match status" value="1"/>
</dbReference>
<dbReference type="InterPro" id="IPR036390">
    <property type="entry name" value="WH_DNA-bd_sf"/>
</dbReference>
<gene>
    <name evidence="6" type="ORF">V1351_06110</name>
</gene>
<dbReference type="Gene3D" id="1.10.10.10">
    <property type="entry name" value="Winged helix-like DNA-binding domain superfamily/Winged helix DNA-binding domain"/>
    <property type="match status" value="1"/>
</dbReference>
<keyword evidence="7" id="KW-1185">Reference proteome</keyword>
<dbReference type="InterPro" id="IPR036388">
    <property type="entry name" value="WH-like_DNA-bd_sf"/>
</dbReference>
<keyword evidence="2" id="KW-0238">DNA-binding</keyword>
<evidence type="ECO:0000313" key="7">
    <source>
        <dbReference type="Proteomes" id="UP001382727"/>
    </source>
</evidence>
<proteinExistence type="predicted"/>
<dbReference type="SUPFAM" id="SSF46785">
    <property type="entry name" value="Winged helix' DNA-binding domain"/>
    <property type="match status" value="1"/>
</dbReference>
<dbReference type="Pfam" id="PF09339">
    <property type="entry name" value="HTH_IclR"/>
    <property type="match status" value="1"/>
</dbReference>
<keyword evidence="1" id="KW-0805">Transcription regulation</keyword>
<evidence type="ECO:0000256" key="2">
    <source>
        <dbReference type="ARBA" id="ARBA00023125"/>
    </source>
</evidence>
<evidence type="ECO:0000256" key="1">
    <source>
        <dbReference type="ARBA" id="ARBA00023015"/>
    </source>
</evidence>
<dbReference type="InterPro" id="IPR050707">
    <property type="entry name" value="HTH_MetabolicPath_Reg"/>
</dbReference>
<dbReference type="SMART" id="SM00346">
    <property type="entry name" value="HTH_ICLR"/>
    <property type="match status" value="1"/>
</dbReference>
<sequence>MSTLQTLDRGLEAIEIISQRTGGTSPAALADELGVHRAGAYRILATLEQRHLVAKGHDGLYRLGSGALVVAGRFMSQYRTSAQPVVQDLADRSGCTAFVAIADGDESIAIAVAEPAARGSIGISYRVGARHPLEQGADGLAILAQRPERVTDSEAVQQSRAQGYAISDGEVQPGAVGIAVGTGGDASTTDVEASIGVIRLGLPGNLDIERLLPLVRDARAAVARLY</sequence>
<reference evidence="6 7" key="1">
    <citation type="submission" date="2024-02" db="EMBL/GenBank/DDBJ databases">
        <title>Janibacter sp. nov., isolated from gut of marine sandworm.</title>
        <authorList>
            <person name="Kim B."/>
            <person name="Jun M.O."/>
            <person name="Shin N.-R."/>
        </authorList>
    </citation>
    <scope>NUCLEOTIDE SEQUENCE [LARGE SCALE GENOMIC DNA]</scope>
    <source>
        <strain evidence="6 7">A1S7</strain>
    </source>
</reference>
<accession>A0ABZ2ML05</accession>
<name>A0ABZ2ML05_9MICO</name>
<dbReference type="InterPro" id="IPR005471">
    <property type="entry name" value="Tscrpt_reg_IclR_N"/>
</dbReference>
<dbReference type="EMBL" id="CP144913">
    <property type="protein sequence ID" value="WXB77643.1"/>
    <property type="molecule type" value="Genomic_DNA"/>
</dbReference>
<evidence type="ECO:0000313" key="6">
    <source>
        <dbReference type="EMBL" id="WXB77643.1"/>
    </source>
</evidence>
<feature type="domain" description="HTH iclR-type" evidence="4">
    <location>
        <begin position="4"/>
        <end position="65"/>
    </location>
</feature>
<evidence type="ECO:0000259" key="5">
    <source>
        <dbReference type="PROSITE" id="PS51078"/>
    </source>
</evidence>
<keyword evidence="3" id="KW-0804">Transcription</keyword>
<dbReference type="InterPro" id="IPR014757">
    <property type="entry name" value="Tscrpt_reg_IclR_C"/>
</dbReference>
<dbReference type="Proteomes" id="UP001382727">
    <property type="component" value="Chromosome"/>
</dbReference>
<protein>
    <submittedName>
        <fullName evidence="6">Helix-turn-helix domain-containing protein</fullName>
    </submittedName>
</protein>
<feature type="domain" description="IclR-ED" evidence="5">
    <location>
        <begin position="59"/>
        <end position="226"/>
    </location>
</feature>